<evidence type="ECO:0000313" key="4">
    <source>
        <dbReference type="EMBL" id="KMO80473.1"/>
    </source>
</evidence>
<sequence length="210" mass="22067">MTQLVLGSASSGRLRVLRQAGIEPLVVVSDVDEDALIASLDPETPPEAVVLKLANAKALSVAAKLPAAVAADCVVIGCDSMLYLHGSLRGKPGTVEAARDQWSEMSGSVGHLLTGHTLLRLTRGVITHTQGETGSTTVHFGRPKRDELSAYLQTGEPIHVAGAFTLDGFGGWLIDRIDGDPSNVVGISLPLMRQLIAATGVSITDLWRTV</sequence>
<comment type="catalytic activity">
    <reaction evidence="3">
        <text>a 2'-deoxyribonucleoside 5'-triphosphate + H2O = a 2'-deoxyribonucleoside 5'-phosphate + diphosphate + H(+)</text>
        <dbReference type="Rhea" id="RHEA:44644"/>
        <dbReference type="ChEBI" id="CHEBI:15377"/>
        <dbReference type="ChEBI" id="CHEBI:15378"/>
        <dbReference type="ChEBI" id="CHEBI:33019"/>
        <dbReference type="ChEBI" id="CHEBI:61560"/>
        <dbReference type="ChEBI" id="CHEBI:65317"/>
        <dbReference type="EC" id="3.6.1.9"/>
    </reaction>
</comment>
<evidence type="ECO:0000313" key="5">
    <source>
        <dbReference type="Proteomes" id="UP000036313"/>
    </source>
</evidence>
<dbReference type="GO" id="GO:0005737">
    <property type="term" value="C:cytoplasm"/>
    <property type="evidence" value="ECO:0007669"/>
    <property type="project" value="UniProtKB-SubCell"/>
</dbReference>
<feature type="active site" description="Proton acceptor" evidence="3">
    <location>
        <position position="79"/>
    </location>
</feature>
<comment type="caution">
    <text evidence="4">The sequence shown here is derived from an EMBL/GenBank/DDBJ whole genome shotgun (WGS) entry which is preliminary data.</text>
</comment>
<dbReference type="NCBIfam" id="TIGR00172">
    <property type="entry name" value="maf"/>
    <property type="match status" value="1"/>
</dbReference>
<dbReference type="EMBL" id="JYNU01000005">
    <property type="protein sequence ID" value="KMO80473.1"/>
    <property type="molecule type" value="Genomic_DNA"/>
</dbReference>
<keyword evidence="3" id="KW-0963">Cytoplasm</keyword>
<dbReference type="InterPro" id="IPR003697">
    <property type="entry name" value="Maf-like"/>
</dbReference>
<dbReference type="Proteomes" id="UP000036313">
    <property type="component" value="Unassembled WGS sequence"/>
</dbReference>
<name>A0A0J6WEQ2_9MYCO</name>
<dbReference type="InterPro" id="IPR029001">
    <property type="entry name" value="ITPase-like_fam"/>
</dbReference>
<comment type="cofactor">
    <cofactor evidence="1 3">
        <name>a divalent metal cation</name>
        <dbReference type="ChEBI" id="CHEBI:60240"/>
    </cofactor>
</comment>
<keyword evidence="2 3" id="KW-0378">Hydrolase</keyword>
<dbReference type="RefSeq" id="WP_048422285.1">
    <property type="nucleotide sequence ID" value="NZ_JYNU01000005.1"/>
</dbReference>
<comment type="function">
    <text evidence="3">Nucleoside triphosphate pyrophosphatase. May have a dual role in cell division arrest and in preventing the incorporation of modified nucleotides into cellular nucleic acids.</text>
</comment>
<dbReference type="GO" id="GO:0009117">
    <property type="term" value="P:nucleotide metabolic process"/>
    <property type="evidence" value="ECO:0007669"/>
    <property type="project" value="UniProtKB-KW"/>
</dbReference>
<keyword evidence="3" id="KW-0546">Nucleotide metabolism</keyword>
<dbReference type="Gene3D" id="3.90.950.10">
    <property type="match status" value="1"/>
</dbReference>
<dbReference type="PANTHER" id="PTHR43213">
    <property type="entry name" value="BIFUNCTIONAL DTTP/UTP PYROPHOSPHATASE/METHYLTRANSFERASE PROTEIN-RELATED"/>
    <property type="match status" value="1"/>
</dbReference>
<dbReference type="CDD" id="cd00555">
    <property type="entry name" value="Maf"/>
    <property type="match status" value="1"/>
</dbReference>
<accession>A0A0J6WEQ2</accession>
<dbReference type="GO" id="GO:0047429">
    <property type="term" value="F:nucleoside triphosphate diphosphatase activity"/>
    <property type="evidence" value="ECO:0007669"/>
    <property type="project" value="UniProtKB-EC"/>
</dbReference>
<proteinExistence type="inferred from homology"/>
<organism evidence="4 5">
    <name type="scientific">Mycolicibacterium obuense</name>
    <dbReference type="NCBI Taxonomy" id="1807"/>
    <lineage>
        <taxon>Bacteria</taxon>
        <taxon>Bacillati</taxon>
        <taxon>Actinomycetota</taxon>
        <taxon>Actinomycetes</taxon>
        <taxon>Mycobacteriales</taxon>
        <taxon>Mycobacteriaceae</taxon>
        <taxon>Mycolicibacterium</taxon>
    </lineage>
</organism>
<dbReference type="SUPFAM" id="SSF52972">
    <property type="entry name" value="ITPase-like"/>
    <property type="match status" value="1"/>
</dbReference>
<dbReference type="HAMAP" id="MF_00528">
    <property type="entry name" value="Maf"/>
    <property type="match status" value="1"/>
</dbReference>
<dbReference type="PIRSF" id="PIRSF006305">
    <property type="entry name" value="Maf"/>
    <property type="match status" value="1"/>
</dbReference>
<gene>
    <name evidence="4" type="primary">yceF</name>
    <name evidence="4" type="ORF">MOBUDSM44075_00937</name>
</gene>
<evidence type="ECO:0000256" key="2">
    <source>
        <dbReference type="ARBA" id="ARBA00022801"/>
    </source>
</evidence>
<dbReference type="PATRIC" id="fig|1807.14.peg.938"/>
<comment type="subcellular location">
    <subcellularLocation>
        <location evidence="3">Cytoplasm</location>
    </subcellularLocation>
</comment>
<protein>
    <recommendedName>
        <fullName evidence="3">Nucleoside triphosphate pyrophosphatase</fullName>
        <ecNumber evidence="3">3.6.1.9</ecNumber>
    </recommendedName>
    <alternativeName>
        <fullName evidence="3">Nucleotide pyrophosphatase</fullName>
        <shortName evidence="3">Nucleotide PPase</shortName>
    </alternativeName>
</protein>
<evidence type="ECO:0000256" key="3">
    <source>
        <dbReference type="HAMAP-Rule" id="MF_00528"/>
    </source>
</evidence>
<dbReference type="Pfam" id="PF02545">
    <property type="entry name" value="Maf"/>
    <property type="match status" value="1"/>
</dbReference>
<dbReference type="PANTHER" id="PTHR43213:SF5">
    <property type="entry name" value="BIFUNCTIONAL DTTP_UTP PYROPHOSPHATASE_METHYLTRANSFERASE PROTEIN-RELATED"/>
    <property type="match status" value="1"/>
</dbReference>
<comment type="caution">
    <text evidence="3">Lacks conserved residue(s) required for the propagation of feature annotation.</text>
</comment>
<dbReference type="AlphaFoldDB" id="A0A0J6WEQ2"/>
<reference evidence="4 5" key="1">
    <citation type="journal article" date="2015" name="Genome Biol. Evol.">
        <title>Characterization of Three Mycobacterium spp. with Potential Use in Bioremediation by Genome Sequencing and Comparative Genomics.</title>
        <authorList>
            <person name="Das S."/>
            <person name="Pettersson B.M."/>
            <person name="Behra P.R."/>
            <person name="Ramesh M."/>
            <person name="Dasgupta S."/>
            <person name="Bhattacharya A."/>
            <person name="Kirsebom L.A."/>
        </authorList>
    </citation>
    <scope>NUCLEOTIDE SEQUENCE [LARGE SCALE GENOMIC DNA]</scope>
    <source>
        <strain evidence="4 5">DSM 44075</strain>
    </source>
</reference>
<dbReference type="EC" id="3.6.1.9" evidence="3"/>
<evidence type="ECO:0000256" key="1">
    <source>
        <dbReference type="ARBA" id="ARBA00001968"/>
    </source>
</evidence>
<comment type="similarity">
    <text evidence="3">Belongs to the Maf family.</text>
</comment>
<comment type="catalytic activity">
    <reaction evidence="3">
        <text>a ribonucleoside 5'-triphosphate + H2O = a ribonucleoside 5'-phosphate + diphosphate + H(+)</text>
        <dbReference type="Rhea" id="RHEA:23996"/>
        <dbReference type="ChEBI" id="CHEBI:15377"/>
        <dbReference type="ChEBI" id="CHEBI:15378"/>
        <dbReference type="ChEBI" id="CHEBI:33019"/>
        <dbReference type="ChEBI" id="CHEBI:58043"/>
        <dbReference type="ChEBI" id="CHEBI:61557"/>
        <dbReference type="EC" id="3.6.1.9"/>
    </reaction>
</comment>